<evidence type="ECO:0000313" key="2">
    <source>
        <dbReference type="EMBL" id="KYF94394.1"/>
    </source>
</evidence>
<reference evidence="2 3" key="1">
    <citation type="submission" date="2014-02" db="EMBL/GenBank/DDBJ databases">
        <title>The small core and large imbalanced accessory genome model reveals a collaborative survival strategy of Sorangium cellulosum strains in nature.</title>
        <authorList>
            <person name="Han K."/>
            <person name="Peng R."/>
            <person name="Blom J."/>
            <person name="Li Y.-Z."/>
        </authorList>
    </citation>
    <scope>NUCLEOTIDE SEQUENCE [LARGE SCALE GENOMIC DNA]</scope>
    <source>
        <strain evidence="2 3">So0011-07</strain>
    </source>
</reference>
<dbReference type="InterPro" id="IPR036465">
    <property type="entry name" value="vWFA_dom_sf"/>
</dbReference>
<proteinExistence type="predicted"/>
<dbReference type="GO" id="GO:0070034">
    <property type="term" value="F:telomerase RNA binding"/>
    <property type="evidence" value="ECO:0007669"/>
    <property type="project" value="TreeGrafter"/>
</dbReference>
<dbReference type="Pfam" id="PF05731">
    <property type="entry name" value="TROVE"/>
    <property type="match status" value="1"/>
</dbReference>
<evidence type="ECO:0000313" key="3">
    <source>
        <dbReference type="Proteomes" id="UP000075635"/>
    </source>
</evidence>
<gene>
    <name evidence="2" type="ORF">BE17_35560</name>
</gene>
<dbReference type="Proteomes" id="UP000075635">
    <property type="component" value="Unassembled WGS sequence"/>
</dbReference>
<dbReference type="SUPFAM" id="SSF53300">
    <property type="entry name" value="vWA-like"/>
    <property type="match status" value="1"/>
</dbReference>
<sequence length="534" mass="59154">MAFFQHLKRQAQRDSASHLNWMGGRSYDIADPLKRLRLAASSCFFGEPMYYHREPADPRPVKATKAMRKAACRAGLSDAEVKRLRETLGAVDPAAWRALSPAALIEKAIDEALAADPEATLAEAARLREEEHLRTTPQVILVRAANTASVRGTGLVRRFAPRIIQRADEPAVGLAYQLYRFGKPVPNALKRAFRDALERFDDHALAKYRLEGKGSKTVDVVNLVHPKSPSVDRLARGALRATGRTWEAILSARGSNRCAWRKALPAMGHMALLRNLRNLIEAGVPADVFVPKLLATAAEGKQLPFRYYSAYQAVKGCAPGPVLDAVEQCLHRSLGQAPRFPGRVMVLCDNSGSAQGTTTSSLGTMRVSTIANLTGVVAGMRADDGHLGVFGDRLETFAVRRQESVFSQLDRAEQIARTIGMETENGVWLFWDRAIRERQRWDAVFVLSDMQAGHGGLYGKRPKDYADFAWNGHYIDVAKLVAAYRARVHRDVRVFLVQVAGYQDTLVPEFYDRTYILGGWGEGLLRFAAAMARE</sequence>
<dbReference type="PANTHER" id="PTHR44791:SF1">
    <property type="entry name" value="TELOMERASE PROTEIN COMPONENT 1"/>
    <property type="match status" value="1"/>
</dbReference>
<dbReference type="InterPro" id="IPR052652">
    <property type="entry name" value="Telomerase_Complex_Comp"/>
</dbReference>
<dbReference type="AlphaFoldDB" id="A0A150SPI3"/>
<accession>A0A150SPI3</accession>
<organism evidence="2 3">
    <name type="scientific">Sorangium cellulosum</name>
    <name type="common">Polyangium cellulosum</name>
    <dbReference type="NCBI Taxonomy" id="56"/>
    <lineage>
        <taxon>Bacteria</taxon>
        <taxon>Pseudomonadati</taxon>
        <taxon>Myxococcota</taxon>
        <taxon>Polyangia</taxon>
        <taxon>Polyangiales</taxon>
        <taxon>Polyangiaceae</taxon>
        <taxon>Sorangium</taxon>
    </lineage>
</organism>
<comment type="caution">
    <text evidence="2">The sequence shown here is derived from an EMBL/GenBank/DDBJ whole genome shotgun (WGS) entry which is preliminary data.</text>
</comment>
<evidence type="ECO:0000259" key="1">
    <source>
        <dbReference type="PROSITE" id="PS50988"/>
    </source>
</evidence>
<dbReference type="SUPFAM" id="SSF140864">
    <property type="entry name" value="TROVE domain-like"/>
    <property type="match status" value="1"/>
</dbReference>
<dbReference type="GO" id="GO:0003720">
    <property type="term" value="F:telomerase activity"/>
    <property type="evidence" value="ECO:0007669"/>
    <property type="project" value="TreeGrafter"/>
</dbReference>
<dbReference type="EMBL" id="JEMB01000735">
    <property type="protein sequence ID" value="KYF94394.1"/>
    <property type="molecule type" value="Genomic_DNA"/>
</dbReference>
<dbReference type="Gene3D" id="3.40.50.410">
    <property type="entry name" value="von Willebrand factor, type A domain"/>
    <property type="match status" value="1"/>
</dbReference>
<dbReference type="PROSITE" id="PS50988">
    <property type="entry name" value="TROVE"/>
    <property type="match status" value="1"/>
</dbReference>
<protein>
    <recommendedName>
        <fullName evidence="1">TROVE domain-containing protein</fullName>
    </recommendedName>
</protein>
<dbReference type="GO" id="GO:0000722">
    <property type="term" value="P:telomere maintenance via recombination"/>
    <property type="evidence" value="ECO:0007669"/>
    <property type="project" value="TreeGrafter"/>
</dbReference>
<dbReference type="InterPro" id="IPR037214">
    <property type="entry name" value="TROVE_dom_sf"/>
</dbReference>
<dbReference type="PANTHER" id="PTHR44791">
    <property type="entry name" value="TELOMERASE PROTEIN COMPONENT 1 TEP1"/>
    <property type="match status" value="1"/>
</dbReference>
<feature type="domain" description="TROVE" evidence="1">
    <location>
        <begin position="66"/>
        <end position="342"/>
    </location>
</feature>
<name>A0A150SPI3_SORCE</name>
<dbReference type="InterPro" id="IPR008858">
    <property type="entry name" value="TROVE_dom"/>
</dbReference>